<name>A0A1I8GEM5_9PLAT</name>
<accession>A0A1I8GEM5</accession>
<proteinExistence type="predicted"/>
<reference evidence="2" key="1">
    <citation type="submission" date="2016-11" db="UniProtKB">
        <authorList>
            <consortium name="WormBaseParasite"/>
        </authorList>
    </citation>
    <scope>IDENTIFICATION</scope>
</reference>
<sequence>VQQNLSDFELVLVQKNKLANSSSRYENSADPIRVNDGVTSAYMIHTADGDPMPWVMLDMDQPHAVFGARVWNRLDNSWYKRFTQISFGVTNNPAVWTAFNSHLFQLCFYYTDVPTVADNPIKVNCSKPIVGRYFAIYKNITGLSSLQQYINIFEIDILAMAKGASLCVSSAQSSFPAASSALLTRWSGLKSPQLDCIFKCTAQPACLFALVIPGNGDCLLFGPSEGLAGFIGGSCFRCVAVLE</sequence>
<dbReference type="SUPFAM" id="SSF49785">
    <property type="entry name" value="Galactose-binding domain-like"/>
    <property type="match status" value="1"/>
</dbReference>
<keyword evidence="1" id="KW-1185">Reference proteome</keyword>
<evidence type="ECO:0000313" key="2">
    <source>
        <dbReference type="WBParaSite" id="maker-uti_cns_0001764-snap-gene-0.3-mRNA-1"/>
    </source>
</evidence>
<organism evidence="1 2">
    <name type="scientific">Macrostomum lignano</name>
    <dbReference type="NCBI Taxonomy" id="282301"/>
    <lineage>
        <taxon>Eukaryota</taxon>
        <taxon>Metazoa</taxon>
        <taxon>Spiralia</taxon>
        <taxon>Lophotrochozoa</taxon>
        <taxon>Platyhelminthes</taxon>
        <taxon>Rhabditophora</taxon>
        <taxon>Macrostomorpha</taxon>
        <taxon>Macrostomida</taxon>
        <taxon>Macrostomidae</taxon>
        <taxon>Macrostomum</taxon>
    </lineage>
</organism>
<dbReference type="WBParaSite" id="maker-uti_cns_0001764-snap-gene-0.3-mRNA-1">
    <property type="protein sequence ID" value="maker-uti_cns_0001764-snap-gene-0.3-mRNA-1"/>
    <property type="gene ID" value="maker-uti_cns_0001764-snap-gene-0.3"/>
</dbReference>
<dbReference type="AlphaFoldDB" id="A0A1I8GEM5"/>
<dbReference type="Proteomes" id="UP000095280">
    <property type="component" value="Unplaced"/>
</dbReference>
<evidence type="ECO:0000313" key="1">
    <source>
        <dbReference type="Proteomes" id="UP000095280"/>
    </source>
</evidence>
<protein>
    <submittedName>
        <fullName evidence="2">F5/8 type C domain-containing protein</fullName>
    </submittedName>
</protein>
<dbReference type="InterPro" id="IPR008979">
    <property type="entry name" value="Galactose-bd-like_sf"/>
</dbReference>
<dbReference type="Gene3D" id="2.60.120.260">
    <property type="entry name" value="Galactose-binding domain-like"/>
    <property type="match status" value="1"/>
</dbReference>